<organism evidence="6 7">
    <name type="scientific">Muriicola jejuensis</name>
    <dbReference type="NCBI Taxonomy" id="504488"/>
    <lineage>
        <taxon>Bacteria</taxon>
        <taxon>Pseudomonadati</taxon>
        <taxon>Bacteroidota</taxon>
        <taxon>Flavobacteriia</taxon>
        <taxon>Flavobacteriales</taxon>
        <taxon>Flavobacteriaceae</taxon>
        <taxon>Muriicola</taxon>
    </lineage>
</organism>
<dbReference type="InterPro" id="IPR050106">
    <property type="entry name" value="HistidinolP_aminotransfase"/>
</dbReference>
<gene>
    <name evidence="6" type="ORF">GWK09_02840</name>
</gene>
<dbReference type="InterPro" id="IPR016181">
    <property type="entry name" value="Acyl_CoA_acyltransferase"/>
</dbReference>
<evidence type="ECO:0000313" key="6">
    <source>
        <dbReference type="EMBL" id="NER09440.1"/>
    </source>
</evidence>
<dbReference type="Gene3D" id="3.40.640.10">
    <property type="entry name" value="Type I PLP-dependent aspartate aminotransferase-like (Major domain)"/>
    <property type="match status" value="1"/>
</dbReference>
<dbReference type="InterPro" id="IPR015422">
    <property type="entry name" value="PyrdxlP-dep_Trfase_small"/>
</dbReference>
<dbReference type="SUPFAM" id="SSF55729">
    <property type="entry name" value="Acyl-CoA N-acyltransferases (Nat)"/>
    <property type="match status" value="1"/>
</dbReference>
<dbReference type="AlphaFoldDB" id="A0A6P0UAC0"/>
<keyword evidence="4" id="KW-0663">Pyridoxal phosphate</keyword>
<dbReference type="SUPFAM" id="SSF53383">
    <property type="entry name" value="PLP-dependent transferases"/>
    <property type="match status" value="1"/>
</dbReference>
<evidence type="ECO:0000256" key="4">
    <source>
        <dbReference type="ARBA" id="ARBA00022898"/>
    </source>
</evidence>
<protein>
    <submittedName>
        <fullName evidence="6">Aminotransferase class I/II-fold pyridoxal phosphate-dependent enzyme</fullName>
    </submittedName>
</protein>
<feature type="domain" description="N-acetyltransferase" evidence="5">
    <location>
        <begin position="6"/>
        <end position="167"/>
    </location>
</feature>
<keyword evidence="3 6" id="KW-0808">Transferase</keyword>
<dbReference type="InterPro" id="IPR004839">
    <property type="entry name" value="Aminotransferase_I/II_large"/>
</dbReference>
<dbReference type="Gene3D" id="3.40.630.30">
    <property type="match status" value="1"/>
</dbReference>
<accession>A0A6P0UAC0</accession>
<dbReference type="PROSITE" id="PS51186">
    <property type="entry name" value="GNAT"/>
    <property type="match status" value="1"/>
</dbReference>
<evidence type="ECO:0000313" key="7">
    <source>
        <dbReference type="Proteomes" id="UP000468443"/>
    </source>
</evidence>
<dbReference type="InterPro" id="IPR015424">
    <property type="entry name" value="PyrdxlP-dep_Trfase"/>
</dbReference>
<sequence length="579" mass="66276">MTEKKITISIASEEDRDKIYHLRHEVYGTELRQHSENELKLFRDRLDDFNTYICAKINQKIVGFISITPPHMDQFSIDKYLNRKDLPFKVDEGSYEMRILTVIQEYRGRPIALALMWSAFRWIESNGGTNIMAIGRTEVLSMYLKLGFKAMQKTIKSGEVKFELLLGNVGALGTFADKNLKQLFIKLESQCNWHLAIPFFKPSECYHGGHFFKAIGNEFDNLNRRKKIINADVLDAWFDPSPKILKELNKHLSWISKTSPPTDCSGMANSIAKMRGVKPYNILPGAGSSDLIFLAFREWLTSKSHVLILDPMYGEYEHVLKNIIGCKVDRLKLFKEENYNLNPDRLVSMAKSNYDLIVIVNPNSPTGQYVSRTKLETVLKQISLPTRIWLDETYVEYTGKNQSLEKFATKSMNIIICKSMSKVYALSGLRSAYLCASPYQLEKLKSISPPWAVSLPAQIAAVIAIKDNDYYEKCYEKTKVLRDELSRELMKITTLEIIPTKANFILCYLPENGPNADFIVSKCRENGLFIRNVSNMGTNFGTHTIRIAVKDRATNHMMIKIFKKVLIKSSIRDAKICSV</sequence>
<proteinExistence type="inferred from homology"/>
<dbReference type="GO" id="GO:0016747">
    <property type="term" value="F:acyltransferase activity, transferring groups other than amino-acyl groups"/>
    <property type="evidence" value="ECO:0007669"/>
    <property type="project" value="InterPro"/>
</dbReference>
<comment type="similarity">
    <text evidence="1">Belongs to the class-II pyridoxal-phosphate-dependent aminotransferase family. Histidinol-phosphate aminotransferase subfamily.</text>
</comment>
<evidence type="ECO:0000256" key="1">
    <source>
        <dbReference type="ARBA" id="ARBA00007970"/>
    </source>
</evidence>
<dbReference type="PANTHER" id="PTHR43643:SF3">
    <property type="entry name" value="HISTIDINOL-PHOSPHATE AMINOTRANSFERASE"/>
    <property type="match status" value="1"/>
</dbReference>
<dbReference type="GO" id="GO:0030170">
    <property type="term" value="F:pyridoxal phosphate binding"/>
    <property type="evidence" value="ECO:0007669"/>
    <property type="project" value="InterPro"/>
</dbReference>
<dbReference type="CDD" id="cd00609">
    <property type="entry name" value="AAT_like"/>
    <property type="match status" value="1"/>
</dbReference>
<dbReference type="PANTHER" id="PTHR43643">
    <property type="entry name" value="HISTIDINOL-PHOSPHATE AMINOTRANSFERASE 2"/>
    <property type="match status" value="1"/>
</dbReference>
<name>A0A6P0UAC0_9FLAO</name>
<dbReference type="RefSeq" id="WP_163691494.1">
    <property type="nucleotide sequence ID" value="NZ_FXTW01000001.1"/>
</dbReference>
<reference evidence="6 7" key="1">
    <citation type="submission" date="2020-01" db="EMBL/GenBank/DDBJ databases">
        <title>Muriicola jejuensis KCTC 22299.</title>
        <authorList>
            <person name="Wang G."/>
        </authorList>
    </citation>
    <scope>NUCLEOTIDE SEQUENCE [LARGE SCALE GENOMIC DNA]</scope>
    <source>
        <strain evidence="6 7">KCTC 22299</strain>
    </source>
</reference>
<evidence type="ECO:0000256" key="3">
    <source>
        <dbReference type="ARBA" id="ARBA00022679"/>
    </source>
</evidence>
<dbReference type="Pfam" id="PF00583">
    <property type="entry name" value="Acetyltransf_1"/>
    <property type="match status" value="1"/>
</dbReference>
<keyword evidence="2 6" id="KW-0032">Aminotransferase</keyword>
<dbReference type="EMBL" id="JAABOP010000001">
    <property type="protein sequence ID" value="NER09440.1"/>
    <property type="molecule type" value="Genomic_DNA"/>
</dbReference>
<dbReference type="CDD" id="cd04301">
    <property type="entry name" value="NAT_SF"/>
    <property type="match status" value="1"/>
</dbReference>
<evidence type="ECO:0000256" key="2">
    <source>
        <dbReference type="ARBA" id="ARBA00022576"/>
    </source>
</evidence>
<dbReference type="Gene3D" id="3.90.1150.10">
    <property type="entry name" value="Aspartate Aminotransferase, domain 1"/>
    <property type="match status" value="1"/>
</dbReference>
<dbReference type="GO" id="GO:0008483">
    <property type="term" value="F:transaminase activity"/>
    <property type="evidence" value="ECO:0007669"/>
    <property type="project" value="UniProtKB-KW"/>
</dbReference>
<dbReference type="Pfam" id="PF00155">
    <property type="entry name" value="Aminotran_1_2"/>
    <property type="match status" value="1"/>
</dbReference>
<dbReference type="InterPro" id="IPR000182">
    <property type="entry name" value="GNAT_dom"/>
</dbReference>
<keyword evidence="7" id="KW-1185">Reference proteome</keyword>
<dbReference type="Proteomes" id="UP000468443">
    <property type="component" value="Unassembled WGS sequence"/>
</dbReference>
<dbReference type="InterPro" id="IPR015421">
    <property type="entry name" value="PyrdxlP-dep_Trfase_major"/>
</dbReference>
<comment type="caution">
    <text evidence="6">The sequence shown here is derived from an EMBL/GenBank/DDBJ whole genome shotgun (WGS) entry which is preliminary data.</text>
</comment>
<evidence type="ECO:0000259" key="5">
    <source>
        <dbReference type="PROSITE" id="PS51186"/>
    </source>
</evidence>